<evidence type="ECO:0000313" key="2">
    <source>
        <dbReference type="Proteomes" id="UP000011612"/>
    </source>
</evidence>
<protein>
    <submittedName>
        <fullName evidence="1">Uncharacterized protein</fullName>
    </submittedName>
</protein>
<keyword evidence="2" id="KW-1185">Reference proteome</keyword>
<gene>
    <name evidence="1" type="ORF">C453_17189</name>
</gene>
<dbReference type="Proteomes" id="UP000011612">
    <property type="component" value="Unassembled WGS sequence"/>
</dbReference>
<evidence type="ECO:0000313" key="1">
    <source>
        <dbReference type="EMBL" id="ELZ81772.1"/>
    </source>
</evidence>
<proteinExistence type="predicted"/>
<name>M0HDF3_HALEO</name>
<accession>M0HDF3</accession>
<organism evidence="1 2">
    <name type="scientific">Haloferax elongans ATCC BAA-1513</name>
    <dbReference type="NCBI Taxonomy" id="1230453"/>
    <lineage>
        <taxon>Archaea</taxon>
        <taxon>Methanobacteriati</taxon>
        <taxon>Methanobacteriota</taxon>
        <taxon>Stenosarchaea group</taxon>
        <taxon>Halobacteria</taxon>
        <taxon>Halobacteriales</taxon>
        <taxon>Haloferacaceae</taxon>
        <taxon>Haloferax</taxon>
    </lineage>
</organism>
<dbReference type="EMBL" id="AOLK01000023">
    <property type="protein sequence ID" value="ELZ81772.1"/>
    <property type="molecule type" value="Genomic_DNA"/>
</dbReference>
<dbReference type="AlphaFoldDB" id="M0HDF3"/>
<sequence>MTVVYSNQTKFDQQLYCADRNRVSRYSFVTQLLNEIHMLMRHMIDLIDSQSQDIRVTAVDVVASHTYG</sequence>
<reference evidence="1 2" key="1">
    <citation type="journal article" date="2014" name="PLoS Genet.">
        <title>Phylogenetically driven sequencing of extremely halophilic archaea reveals strategies for static and dynamic osmo-response.</title>
        <authorList>
            <person name="Becker E.A."/>
            <person name="Seitzer P.M."/>
            <person name="Tritt A."/>
            <person name="Larsen D."/>
            <person name="Krusor M."/>
            <person name="Yao A.I."/>
            <person name="Wu D."/>
            <person name="Madern D."/>
            <person name="Eisen J.A."/>
            <person name="Darling A.E."/>
            <person name="Facciotti M.T."/>
        </authorList>
    </citation>
    <scope>NUCLEOTIDE SEQUENCE [LARGE SCALE GENOMIC DNA]</scope>
    <source>
        <strain evidence="1 2">ATCC BAA-1513</strain>
    </source>
</reference>
<comment type="caution">
    <text evidence="1">The sequence shown here is derived from an EMBL/GenBank/DDBJ whole genome shotgun (WGS) entry which is preliminary data.</text>
</comment>